<dbReference type="Proteomes" id="UP000245647">
    <property type="component" value="Unassembled WGS sequence"/>
</dbReference>
<comment type="caution">
    <text evidence="1">The sequence shown here is derived from an EMBL/GenBank/DDBJ whole genome shotgun (WGS) entry which is preliminary data.</text>
</comment>
<evidence type="ECO:0000313" key="2">
    <source>
        <dbReference type="Proteomes" id="UP000245647"/>
    </source>
</evidence>
<dbReference type="AlphaFoldDB" id="A0A2U2PEC3"/>
<proteinExistence type="predicted"/>
<keyword evidence="2" id="KW-1185">Reference proteome</keyword>
<dbReference type="OrthoDB" id="663319at2"/>
<dbReference type="RefSeq" id="WP_109416647.1">
    <property type="nucleotide sequence ID" value="NZ_QEAS01000012.1"/>
</dbReference>
<dbReference type="EMBL" id="QEAS01000012">
    <property type="protein sequence ID" value="PWG79748.1"/>
    <property type="molecule type" value="Genomic_DNA"/>
</dbReference>
<reference evidence="1 2" key="1">
    <citation type="submission" date="2018-04" db="EMBL/GenBank/DDBJ databases">
        <title>Pedobacter chongqingensis sp. nov., isolated from a rottenly hemp rope.</title>
        <authorList>
            <person name="Cai Y."/>
        </authorList>
    </citation>
    <scope>NUCLEOTIDE SEQUENCE [LARGE SCALE GENOMIC DNA]</scope>
    <source>
        <strain evidence="1 2">FJ4-8</strain>
    </source>
</reference>
<sequence length="386" mass="46023">MNYKLFCCFKDHPTSLTEEEILNPFLVLKPLADREEYSRIKNGLWLLITNLYKQYQWMEQTEPLVLYDIYTELVRILDAAWVLQRIRPDYKIKGIINEPVFDRLCKDAFQKGNEKPSVPANFGNYQTLHNLFRDKMLWKSKLNLYTWCRYGLTPLAIPGPDQEIETDNLISDYRVPASLIDLLHAICRDDRESSLTSAEQKQLDRYKFYASGYDHTTTLSRDEMEDPGSVFQTFFESVDYEDFPRSLDLWNNNLIFGNIWEKYNDPGDALLIKQLTEYLMESAWIVLEDLDYEERGPALKPGYNFDKPSKEKFPDLTDEEYRLPYTVFQKFFDFKPLYQWKAHLEQWLRESLRNTENDHFFRENLLPCDYLKKLVEAGYLYHCYPG</sequence>
<protein>
    <submittedName>
        <fullName evidence="1">Uncharacterized protein</fullName>
    </submittedName>
</protein>
<accession>A0A2U2PEC3</accession>
<evidence type="ECO:0000313" key="1">
    <source>
        <dbReference type="EMBL" id="PWG79748.1"/>
    </source>
</evidence>
<gene>
    <name evidence="1" type="ORF">DDR33_15145</name>
</gene>
<name>A0A2U2PEC3_9SPHI</name>
<organism evidence="1 2">
    <name type="scientific">Pararcticibacter amylolyticus</name>
    <dbReference type="NCBI Taxonomy" id="2173175"/>
    <lineage>
        <taxon>Bacteria</taxon>
        <taxon>Pseudomonadati</taxon>
        <taxon>Bacteroidota</taxon>
        <taxon>Sphingobacteriia</taxon>
        <taxon>Sphingobacteriales</taxon>
        <taxon>Sphingobacteriaceae</taxon>
        <taxon>Pararcticibacter</taxon>
    </lineage>
</organism>